<dbReference type="Proteomes" id="UP000789702">
    <property type="component" value="Unassembled WGS sequence"/>
</dbReference>
<accession>A0ACA9MX63</accession>
<reference evidence="1" key="1">
    <citation type="submission" date="2021-06" db="EMBL/GenBank/DDBJ databases">
        <authorList>
            <person name="Kallberg Y."/>
            <person name="Tangrot J."/>
            <person name="Rosling A."/>
        </authorList>
    </citation>
    <scope>NUCLEOTIDE SEQUENCE</scope>
    <source>
        <strain evidence="1">IL203A</strain>
    </source>
</reference>
<dbReference type="EMBL" id="CAJVPU010011848">
    <property type="protein sequence ID" value="CAG8618338.1"/>
    <property type="molecule type" value="Genomic_DNA"/>
</dbReference>
<name>A0ACA9MX63_9GLOM</name>
<feature type="non-terminal residue" evidence="1">
    <location>
        <position position="1"/>
    </location>
</feature>
<organism evidence="1 2">
    <name type="scientific">Dentiscutata heterogama</name>
    <dbReference type="NCBI Taxonomy" id="1316150"/>
    <lineage>
        <taxon>Eukaryota</taxon>
        <taxon>Fungi</taxon>
        <taxon>Fungi incertae sedis</taxon>
        <taxon>Mucoromycota</taxon>
        <taxon>Glomeromycotina</taxon>
        <taxon>Glomeromycetes</taxon>
        <taxon>Diversisporales</taxon>
        <taxon>Gigasporaceae</taxon>
        <taxon>Dentiscutata</taxon>
    </lineage>
</organism>
<evidence type="ECO:0000313" key="2">
    <source>
        <dbReference type="Proteomes" id="UP000789702"/>
    </source>
</evidence>
<proteinExistence type="predicted"/>
<gene>
    <name evidence="1" type="ORF">DHETER_LOCUS7912</name>
</gene>
<evidence type="ECO:0000313" key="1">
    <source>
        <dbReference type="EMBL" id="CAG8618338.1"/>
    </source>
</evidence>
<comment type="caution">
    <text evidence="1">The sequence shown here is derived from an EMBL/GenBank/DDBJ whole genome shotgun (WGS) entry which is preliminary data.</text>
</comment>
<keyword evidence="2" id="KW-1185">Reference proteome</keyword>
<sequence>QKVHKIMKYLANLLANRHIELLESYYKVVGIDFLQLILEIETRWNSVLDMFEKYIILHLVLKEMQLKEISMPLYLEINKLLELELTCKILKPFAIATILSKY</sequence>
<protein>
    <submittedName>
        <fullName evidence="1">15554_t:CDS:1</fullName>
    </submittedName>
</protein>